<dbReference type="Pfam" id="PF20220">
    <property type="entry name" value="ABC_toxin_N"/>
    <property type="match status" value="1"/>
</dbReference>
<dbReference type="Pfam" id="PF18413">
    <property type="entry name" value="Neuraminidase"/>
    <property type="match status" value="1"/>
</dbReference>
<feature type="compositionally biased region" description="Pro residues" evidence="3">
    <location>
        <begin position="87"/>
        <end position="98"/>
    </location>
</feature>
<dbReference type="InterPro" id="IPR002477">
    <property type="entry name" value="Peptidoglycan-bd-like"/>
</dbReference>
<evidence type="ECO:0000259" key="7">
    <source>
        <dbReference type="Pfam" id="PF20220"/>
    </source>
</evidence>
<evidence type="ECO:0000313" key="9">
    <source>
        <dbReference type="Proteomes" id="UP001500326"/>
    </source>
</evidence>
<feature type="domain" description="Tc toxin complex TcA C-terminal TcB-binding" evidence="5">
    <location>
        <begin position="2675"/>
        <end position="2957"/>
    </location>
</feature>
<evidence type="ECO:0000256" key="3">
    <source>
        <dbReference type="SAM" id="MobiDB-lite"/>
    </source>
</evidence>
<sequence length="3124" mass="343268">MNKLQRALTRLGFIVDADEMANGRIGPSTRAAVRQFQADHDLPVTGQANKATVTAIDAALAEMDAADPTPTDADAPASSAPTGDLPPSNPPTGEPLPPDSLDTSAFSIEGEVVNPDGSPLRGHIIRAYDRALCDWRTLGSAETTERTDEQGRYRIRYDRAQLKQWGKERADLKVEVHDPSDDAKLAESPLILQALPHEVVNFAIGEDRFRGPDEFTRVGAALAPMLRGHDDLRCLEVADVLILAREAELASSKVAYFVKAARWSAEYDAPAALFYGLMRRGEPTRIDALLARPLKRLLTRLEEATSRNIVDLPVTDALRDRLSRLQQGYLSNPAHPYAKLLGTTKLTGKQRAAFTQKLTAGNRSRDDFWQELADGDDFSAAAVADLQAVYEMQSLTGENTSLTLRLRADLAVGVPREVATFSVAKWRDDVLRDAAVAIPDEVLPSGTPAARRAAYAQMLYRAAELRYPTRSLAGQLARDPLQGEDSLQFFFTAHPEFEFRDQRVLTFLREHPETLNGLADTARDELLGVEQLFHLVPAEDRLANIRPLWNAGLRAAPQVAYLGRSNLIRRVGGSLDVKTAHDIYRKAVHVTSLALNIYLLHHPQMNRLSTTALQLPQAPTDEALARAAVAMPEWEELFGSPDACATSPCDSAISPAAYLVDTLAYLGRAVDADGNNALDELLTRRPDLGTLRLTCDNTETLVPQIDLVNEILEAIVSSADGATLSGSAIGETVWDGDLLAAQPEHLRPEAYDIVRTTAYPFTQAPFDLWAEEGRRYLAQLGIARDELMSAMPPKPGVGAVQIATEALGMSSIERDLICQPKKQAKDLAPSWGIDLGRGTLRAQLGSIETLIAQAAIDYDTVLRLLNTRFVNPDRLISVSFAGESCSLDAAVLAGEGGVALADVPFRAFLDRLHRFLRLQHRLDCSEYDLDALIHALDVRDFDAPLFVPKVAATQALRDAVRLTLPELSAWWADLDTYRFEDDLPSQYEAVFLDDALFPAVHTGTGPDLRAVFSLTPDRAELAITTTTDASLSPWLAESDGADLPAYTLQPDYAAFIQSATRLTAGDVLLLVREVLPKDGSSGHVALNLANVSLLYRMASLAQSLGVTANDVLQLVAITDVAPLRTALISAGPIEALRFHDRFQEIEGGRLSVEELAYLLLHEPASVAALAPTTTDVDEWLASVTPGFVGILAVDDDRMTAELRASVTQSLGTALGVDPAVLDALLFEQRTALGDALLAHVLIAANVGEAGLPTPDRDFATVFGQLHEFALAWSGLALDPSFLPFVLTDGPALGWFDIADPPMTARTAADYDGWSRLTTAADLQASIFTAEQSVFGLMQDAAAATIDPATFILDDLLLQISDSTGWPLGDVTYLVGPSGFNLDLPAALRDEQALSGLQRVFALIQSRGVNAEQAHSWTIPELTFAETQSIKQVLSLCYPPDSWLSVLGSIQDELRTLKRDALLGHLLTTLGLEDSDAFYRHYLIDPDGSAVDRTSRIVLAHSAVQLFAQRILLNLEEFSFERPDAEAWAWRKKYRVWEAGRKVFLWPENWLEPELRDNKSAFFTELEDALMQEDVTTDAAERIYHDYLVKLDQVSRLDLLGMYEDTWSVNDEQATNVLHIFGRTKDTPALYFYRRCEDQTRWTPWEPVPLDIQGDHLTPIVYNGRLHLFWPTFTLTPIEPDVAELDQEIADLADRIGEWNDAIDQTNNLIDESSDLVDDLMEAVLAAQQVLRDDLKDEKAAKVAERAAKIDATPANVVEIGMAWSTYSDGRWLPKHVAGDNSSPIATDFLPKDFYFTGWISSENRLYLAVRAKRMVEPDLVLPDQVANGQIFVKTTEGWIPPEVPPSAVEEALDVGYFTFDDCQSRLTFVVATAMSMPSGILNTLPSSATARSAQLIGGAIEAEMHPILMVPSGMVDVLESEQSFDSRKLTGADLSFELGSHDPADVRMLLASVDADDAKVLYTHQAGGAGNELSPFFYTDQRRCYFIRPLPDVWVSRDLDIFTSTAQRRSRTAGRMAQLSAPAGLATDTHYQGTSDIQIIDRGIVATEAGALDTGLIDVILDDQQIPVDVVGTEMTLTGFRYEFTRFHHPHTCLFLKQESRYGVEGLLNPDPSLGGDSADLYRQAMPSVSFDFSSEYAPNPDWVLGNFDSEQLADQIDFDHWSPYGGFNWEVFFHIPVLIATRLMQNQRFADARRWFHYIFDPTTASDGAGPERFWKIKPFYEEQRDGALGSLAELLTEGSSAYEQQVEDWERDPFRPDVIARIRMSAYMQSVVMRYLTCLIQEADTLFQRDTREDIDEARLLYLLAAEILGDRPTLLPAQDPPATTPNLLLQRFQSWWEGTPGFVDPLDLLTSYIPTSRSGAPTTRSSARTFSGGSILDTTIQDTGGLPRSTTTSGTPAQGATSSIDTLLLFGIPYNDKLYGFWDTVADRLFKIRHSMNLSGVLRQLALFAPPIDPALLVRASAAGLSIESILSGLFAPRSTYRFSFLLQKALELSGEARGFGGAVLAALKDQDAEQIAVLRSTHEIALLESIRALKGMSVDETEASLAGLVKSRESAELRANYYASLEKVSSGEQESLDKLKGSMHWQEGAQGVEVLGAGVSLVPTATSTGPQLGGLHFGAASQAIAGSLRAVSAVLAYEANKAGTMAGYERRSQDWALQVDLAKKEIEQLDKQIIAAEIRAQIAEADLANHEQQIAQAKEVEEFLKTKFTNQQLYSYMISKLASVHFQAYQLAYQLALQAQSAFYRELGPNEQSMPPFIKPDNWDSLRNGLLAGELLTQQLRQMEAAHLTANQRELEITKHVSLAQLDPSALLELRATGFCEFHIPEALFAMDFTGHYYRRLKAVQITIPCIIGPYANVSATLSLTGSWTRSDTDLADPDQPLQDTVTAPQVAIATSSANRDSGAFELNFNDPRYLPFEGAGAISSWSLELPSAIRPFDYETISDVVMHVSYTARDAGDLAFKSSVNSTLVAELNALRPRRLFSVRHDFPDAWHQLVTTAGESARTGTLELSKAYFPAFLDYEWQTVDGAVQPRPIALAITGLTGYLSPHGAAPTDPVQLNGRPSSGVEMGMPVFDLTSALSGTSITDDTVVTCELTTDDVLRAEDWDDLYLLMEMDYDVR</sequence>
<dbReference type="EMBL" id="BAAAOH010000001">
    <property type="protein sequence ID" value="GAA1980208.1"/>
    <property type="molecule type" value="Genomic_DNA"/>
</dbReference>
<organism evidence="8 9">
    <name type="scientific">Microbacterium pumilum</name>
    <dbReference type="NCBI Taxonomy" id="344165"/>
    <lineage>
        <taxon>Bacteria</taxon>
        <taxon>Bacillati</taxon>
        <taxon>Actinomycetota</taxon>
        <taxon>Actinomycetes</taxon>
        <taxon>Micrococcales</taxon>
        <taxon>Microbacteriaceae</taxon>
        <taxon>Microbacterium</taxon>
    </lineage>
</organism>
<dbReference type="Pfam" id="PF01471">
    <property type="entry name" value="PG_binding_1"/>
    <property type="match status" value="1"/>
</dbReference>
<feature type="compositionally biased region" description="Low complexity" evidence="3">
    <location>
        <begin position="66"/>
        <end position="82"/>
    </location>
</feature>
<gene>
    <name evidence="8" type="ORF">GCM10009777_12050</name>
</gene>
<dbReference type="InterPro" id="IPR046839">
    <property type="entry name" value="ABC_toxin_N"/>
</dbReference>
<feature type="domain" description="ABC toxin N-terminal" evidence="7">
    <location>
        <begin position="1451"/>
        <end position="1566"/>
    </location>
</feature>
<dbReference type="InterPro" id="IPR018003">
    <property type="entry name" value="Insecticidal_toxin/plasmid_vir"/>
</dbReference>
<reference evidence="9" key="1">
    <citation type="journal article" date="2019" name="Int. J. Syst. Evol. Microbiol.">
        <title>The Global Catalogue of Microorganisms (GCM) 10K type strain sequencing project: providing services to taxonomists for standard genome sequencing and annotation.</title>
        <authorList>
            <consortium name="The Broad Institute Genomics Platform"/>
            <consortium name="The Broad Institute Genome Sequencing Center for Infectious Disease"/>
            <person name="Wu L."/>
            <person name="Ma J."/>
        </authorList>
    </citation>
    <scope>NUCLEOTIDE SEQUENCE [LARGE SCALE GENOMIC DNA]</scope>
    <source>
        <strain evidence="9">JCM 14902</strain>
    </source>
</reference>
<dbReference type="InterPro" id="IPR041079">
    <property type="entry name" value="Neuraminidase-like"/>
</dbReference>
<evidence type="ECO:0000256" key="1">
    <source>
        <dbReference type="ARBA" id="ARBA00023026"/>
    </source>
</evidence>
<dbReference type="Gene3D" id="1.10.101.10">
    <property type="entry name" value="PGBD-like superfamily/PGBD"/>
    <property type="match status" value="1"/>
</dbReference>
<protein>
    <recommendedName>
        <fullName evidence="10">Peptidoglycan binding-like domain-containing protein</fullName>
    </recommendedName>
</protein>
<dbReference type="SUPFAM" id="SSF47090">
    <property type="entry name" value="PGBD-like"/>
    <property type="match status" value="1"/>
</dbReference>
<feature type="domain" description="Peptidoglycan binding-like" evidence="4">
    <location>
        <begin position="3"/>
        <end position="56"/>
    </location>
</feature>
<feature type="coiled-coil region" evidence="2">
    <location>
        <begin position="2656"/>
        <end position="2711"/>
    </location>
</feature>
<accession>A0ABP5DL21</accession>
<proteinExistence type="predicted"/>
<evidence type="ECO:0000259" key="5">
    <source>
        <dbReference type="Pfam" id="PF18276"/>
    </source>
</evidence>
<keyword evidence="2" id="KW-0175">Coiled coil</keyword>
<dbReference type="InterPro" id="IPR040840">
    <property type="entry name" value="TcA_TcB_BD"/>
</dbReference>
<evidence type="ECO:0000313" key="8">
    <source>
        <dbReference type="EMBL" id="GAA1980208.1"/>
    </source>
</evidence>
<dbReference type="InterPro" id="IPR036365">
    <property type="entry name" value="PGBD-like_sf"/>
</dbReference>
<dbReference type="Pfam" id="PF03538">
    <property type="entry name" value="VRP1"/>
    <property type="match status" value="1"/>
</dbReference>
<evidence type="ECO:0000259" key="4">
    <source>
        <dbReference type="Pfam" id="PF01471"/>
    </source>
</evidence>
<dbReference type="InterPro" id="IPR036366">
    <property type="entry name" value="PGBDSf"/>
</dbReference>
<evidence type="ECO:0000259" key="6">
    <source>
        <dbReference type="Pfam" id="PF18413"/>
    </source>
</evidence>
<comment type="caution">
    <text evidence="8">The sequence shown here is derived from an EMBL/GenBank/DDBJ whole genome shotgun (WGS) entry which is preliminary data.</text>
</comment>
<keyword evidence="9" id="KW-1185">Reference proteome</keyword>
<evidence type="ECO:0000256" key="2">
    <source>
        <dbReference type="SAM" id="Coils"/>
    </source>
</evidence>
<name>A0ABP5DL21_9MICO</name>
<dbReference type="Pfam" id="PF18276">
    <property type="entry name" value="TcA_TcB_BD"/>
    <property type="match status" value="1"/>
</dbReference>
<evidence type="ECO:0008006" key="10">
    <source>
        <dbReference type="Google" id="ProtNLM"/>
    </source>
</evidence>
<feature type="region of interest" description="Disordered" evidence="3">
    <location>
        <begin position="66"/>
        <end position="103"/>
    </location>
</feature>
<dbReference type="Proteomes" id="UP001500326">
    <property type="component" value="Unassembled WGS sequence"/>
</dbReference>
<feature type="domain" description="Neuraminidase-like" evidence="6">
    <location>
        <begin position="1596"/>
        <end position="1781"/>
    </location>
</feature>
<dbReference type="RefSeq" id="WP_344059485.1">
    <property type="nucleotide sequence ID" value="NZ_BAAAOH010000001.1"/>
</dbReference>
<keyword evidence="1" id="KW-0843">Virulence</keyword>